<organism evidence="2 3">
    <name type="scientific">Nocardiopsis eucommiae</name>
    <dbReference type="NCBI Taxonomy" id="2831970"/>
    <lineage>
        <taxon>Bacteria</taxon>
        <taxon>Bacillati</taxon>
        <taxon>Actinomycetota</taxon>
        <taxon>Actinomycetes</taxon>
        <taxon>Streptosporangiales</taxon>
        <taxon>Nocardiopsidaceae</taxon>
        <taxon>Nocardiopsis</taxon>
    </lineage>
</organism>
<evidence type="ECO:0000256" key="1">
    <source>
        <dbReference type="SAM" id="MobiDB-lite"/>
    </source>
</evidence>
<feature type="region of interest" description="Disordered" evidence="1">
    <location>
        <begin position="59"/>
        <end position="86"/>
    </location>
</feature>
<protein>
    <submittedName>
        <fullName evidence="2">Uncharacterized protein</fullName>
    </submittedName>
</protein>
<dbReference type="AlphaFoldDB" id="A0A975L756"/>
<dbReference type="EMBL" id="CP074402">
    <property type="protein sequence ID" value="QVJ00400.1"/>
    <property type="molecule type" value="Genomic_DNA"/>
</dbReference>
<evidence type="ECO:0000313" key="3">
    <source>
        <dbReference type="Proteomes" id="UP000682416"/>
    </source>
</evidence>
<dbReference type="KEGG" id="nec:KGD82_16705"/>
<keyword evidence="3" id="KW-1185">Reference proteome</keyword>
<accession>A0A975L756</accession>
<evidence type="ECO:0000313" key="2">
    <source>
        <dbReference type="EMBL" id="QVJ00400.1"/>
    </source>
</evidence>
<feature type="compositionally biased region" description="Pro residues" evidence="1">
    <location>
        <begin position="73"/>
        <end position="86"/>
    </location>
</feature>
<reference evidence="2" key="1">
    <citation type="submission" date="2021-05" db="EMBL/GenBank/DDBJ databases">
        <authorList>
            <person name="Kaiqin L."/>
            <person name="Jian G."/>
        </authorList>
    </citation>
    <scope>NUCLEOTIDE SEQUENCE</scope>
    <source>
        <strain evidence="2">HDS5</strain>
    </source>
</reference>
<name>A0A975L756_9ACTN</name>
<gene>
    <name evidence="2" type="ORF">KGD82_16705</name>
</gene>
<proteinExistence type="predicted"/>
<sequence>MPAGKSKPRPVRWASEEFLTALDAVYKRRGTTLGAAMNEHGLADIERYGTPEEISLAREHMAARGSDTGRPANQPPAPAAPSPPRS</sequence>
<dbReference type="Proteomes" id="UP000682416">
    <property type="component" value="Chromosome"/>
</dbReference>